<feature type="region of interest" description="Disordered" evidence="1">
    <location>
        <begin position="1"/>
        <end position="63"/>
    </location>
</feature>
<protein>
    <submittedName>
        <fullName evidence="2">(northern house mosquito) hypothetical protein</fullName>
    </submittedName>
</protein>
<sequence>MALDQHRADRDVHPDHRVGRQIRLLRPSQSVGPDSAIGSERSGGRGRSCRSRPAKAEARGTAAAARRVQHVYAGGGGSGRGQSYPERVEPDCEVAGQEHGSGRRAGFGRFGG</sequence>
<dbReference type="EMBL" id="HBUE01263014">
    <property type="protein sequence ID" value="CAG6560074.1"/>
    <property type="molecule type" value="Transcribed_RNA"/>
</dbReference>
<feature type="compositionally biased region" description="Gly residues" evidence="1">
    <location>
        <begin position="103"/>
        <end position="112"/>
    </location>
</feature>
<dbReference type="AlphaFoldDB" id="A0A8D8IV11"/>
<feature type="compositionally biased region" description="Basic and acidic residues" evidence="1">
    <location>
        <begin position="1"/>
        <end position="18"/>
    </location>
</feature>
<evidence type="ECO:0000256" key="1">
    <source>
        <dbReference type="SAM" id="MobiDB-lite"/>
    </source>
</evidence>
<proteinExistence type="predicted"/>
<reference evidence="2" key="1">
    <citation type="submission" date="2021-05" db="EMBL/GenBank/DDBJ databases">
        <authorList>
            <person name="Alioto T."/>
            <person name="Alioto T."/>
            <person name="Gomez Garrido J."/>
        </authorList>
    </citation>
    <scope>NUCLEOTIDE SEQUENCE</scope>
</reference>
<name>A0A8D8IV11_CULPI</name>
<accession>A0A8D8IV11</accession>
<feature type="region of interest" description="Disordered" evidence="1">
    <location>
        <begin position="93"/>
        <end position="112"/>
    </location>
</feature>
<evidence type="ECO:0000313" key="2">
    <source>
        <dbReference type="EMBL" id="CAG6560074.1"/>
    </source>
</evidence>
<organism evidence="2">
    <name type="scientific">Culex pipiens</name>
    <name type="common">House mosquito</name>
    <dbReference type="NCBI Taxonomy" id="7175"/>
    <lineage>
        <taxon>Eukaryota</taxon>
        <taxon>Metazoa</taxon>
        <taxon>Ecdysozoa</taxon>
        <taxon>Arthropoda</taxon>
        <taxon>Hexapoda</taxon>
        <taxon>Insecta</taxon>
        <taxon>Pterygota</taxon>
        <taxon>Neoptera</taxon>
        <taxon>Endopterygota</taxon>
        <taxon>Diptera</taxon>
        <taxon>Nematocera</taxon>
        <taxon>Culicoidea</taxon>
        <taxon>Culicidae</taxon>
        <taxon>Culicinae</taxon>
        <taxon>Culicini</taxon>
        <taxon>Culex</taxon>
        <taxon>Culex</taxon>
    </lineage>
</organism>
<dbReference type="EMBL" id="HBUE01157888">
    <property type="protein sequence ID" value="CAG6508718.1"/>
    <property type="molecule type" value="Transcribed_RNA"/>
</dbReference>